<dbReference type="OrthoDB" id="9977941at2759"/>
<name>A0A1Q5UB49_9EURO</name>
<accession>A0A1Q5UB49</accession>
<dbReference type="Gene3D" id="2.120.10.30">
    <property type="entry name" value="TolB, C-terminal domain"/>
    <property type="match status" value="1"/>
</dbReference>
<gene>
    <name evidence="2" type="ORF">PENSUB_4976</name>
</gene>
<evidence type="ECO:0000313" key="2">
    <source>
        <dbReference type="EMBL" id="OKP09705.1"/>
    </source>
</evidence>
<proteinExistence type="predicted"/>
<organism evidence="2 3">
    <name type="scientific">Penicillium subrubescens</name>
    <dbReference type="NCBI Taxonomy" id="1316194"/>
    <lineage>
        <taxon>Eukaryota</taxon>
        <taxon>Fungi</taxon>
        <taxon>Dikarya</taxon>
        <taxon>Ascomycota</taxon>
        <taxon>Pezizomycotina</taxon>
        <taxon>Eurotiomycetes</taxon>
        <taxon>Eurotiomycetidae</taxon>
        <taxon>Eurotiales</taxon>
        <taxon>Aspergillaceae</taxon>
        <taxon>Penicillium</taxon>
    </lineage>
</organism>
<protein>
    <recommendedName>
        <fullName evidence="4">SMP-30/Gluconolactonase/LRE-like region domain-containing protein</fullName>
    </recommendedName>
</protein>
<evidence type="ECO:0000256" key="1">
    <source>
        <dbReference type="SAM" id="SignalP"/>
    </source>
</evidence>
<sequence length="314" mass="33417">MRAYLTLALLASSSLAQSTVQLFNFSSYVDIENIALRPNGHLLLTTFDQGRLYTLNTSGRTHHAQLVASLPGATALCGITAIDHDKFAIVGGIRGSYSYTNETLYTVDFTHNAVNPIIRTVARIPNAVMLNGMASLPTQPHIVLIADSRLGCLFRVDTTTGISKITFRDDTLAAPTNASIPIGINGLKIARGYLYFTNTARGTFSRVPVSADGLKFGDVELIVSLDMSVSGDDWDDFALDTDGVAYIAQPDNSIVRIQPDGQQIIVAGGGETDDIIGPTSVQVGISGVLYVTTRGGTVDGVTYSGQVVEVQLAE</sequence>
<dbReference type="PANTHER" id="PTHR42060">
    <property type="entry name" value="NHL REPEAT-CONTAINING PROTEIN-RELATED"/>
    <property type="match status" value="1"/>
</dbReference>
<dbReference type="PANTHER" id="PTHR42060:SF1">
    <property type="entry name" value="NHL REPEAT-CONTAINING PROTEIN"/>
    <property type="match status" value="1"/>
</dbReference>
<dbReference type="SUPFAM" id="SSF63829">
    <property type="entry name" value="Calcium-dependent phosphotriesterase"/>
    <property type="match status" value="1"/>
</dbReference>
<dbReference type="STRING" id="1316194.A0A1Q5UB49"/>
<evidence type="ECO:0008006" key="4">
    <source>
        <dbReference type="Google" id="ProtNLM"/>
    </source>
</evidence>
<comment type="caution">
    <text evidence="2">The sequence shown here is derived from an EMBL/GenBank/DDBJ whole genome shotgun (WGS) entry which is preliminary data.</text>
</comment>
<feature type="signal peptide" evidence="1">
    <location>
        <begin position="1"/>
        <end position="16"/>
    </location>
</feature>
<dbReference type="EMBL" id="MNBE01000474">
    <property type="protein sequence ID" value="OKP09705.1"/>
    <property type="molecule type" value="Genomic_DNA"/>
</dbReference>
<dbReference type="AlphaFoldDB" id="A0A1Q5UB49"/>
<reference evidence="2 3" key="1">
    <citation type="submission" date="2016-10" db="EMBL/GenBank/DDBJ databases">
        <title>Genome sequence of the ascomycete fungus Penicillium subrubescens.</title>
        <authorList>
            <person name="De Vries R.P."/>
            <person name="Peng M."/>
            <person name="Dilokpimol A."/>
            <person name="Hilden K."/>
            <person name="Makela M.R."/>
            <person name="Grigoriev I."/>
            <person name="Riley R."/>
            <person name="Granchi Z."/>
        </authorList>
    </citation>
    <scope>NUCLEOTIDE SEQUENCE [LARGE SCALE GENOMIC DNA]</scope>
    <source>
        <strain evidence="2 3">CBS 132785</strain>
    </source>
</reference>
<dbReference type="InterPro" id="IPR011042">
    <property type="entry name" value="6-blade_b-propeller_TolB-like"/>
</dbReference>
<keyword evidence="1" id="KW-0732">Signal</keyword>
<keyword evidence="3" id="KW-1185">Reference proteome</keyword>
<feature type="chain" id="PRO_5012818532" description="SMP-30/Gluconolactonase/LRE-like region domain-containing protein" evidence="1">
    <location>
        <begin position="17"/>
        <end position="314"/>
    </location>
</feature>
<dbReference type="InterPro" id="IPR052998">
    <property type="entry name" value="Hetero-Diels-Alderase-like"/>
</dbReference>
<evidence type="ECO:0000313" key="3">
    <source>
        <dbReference type="Proteomes" id="UP000186955"/>
    </source>
</evidence>
<dbReference type="Proteomes" id="UP000186955">
    <property type="component" value="Unassembled WGS sequence"/>
</dbReference>